<organism evidence="7 8">
    <name type="scientific">Vibrio quintilis</name>
    <dbReference type="NCBI Taxonomy" id="1117707"/>
    <lineage>
        <taxon>Bacteria</taxon>
        <taxon>Pseudomonadati</taxon>
        <taxon>Pseudomonadota</taxon>
        <taxon>Gammaproteobacteria</taxon>
        <taxon>Vibrionales</taxon>
        <taxon>Vibrionaceae</taxon>
        <taxon>Vibrio</taxon>
    </lineage>
</organism>
<dbReference type="AlphaFoldDB" id="A0A1M7YU61"/>
<sequence>MVRSIHSKNIAGNPEPHHFWTIWSEYQSRLLHCCLHWLNGNYTHAEDALSQALEKSYHCFQHAKEHIRNPFSWLYRLTYTICIDMLREQKKQQHLVEIVSASPEQFYFSAATTECLEELIQRDDTLDNLEQAFENLNIDLKKIIQHRFIEERDYPEIAEIMQITPENARKRVQLARKQLRFISI</sequence>
<keyword evidence="8" id="KW-1185">Reference proteome</keyword>
<name>A0A1M7YU61_9VIBR</name>
<evidence type="ECO:0000313" key="7">
    <source>
        <dbReference type="EMBL" id="SHO56207.1"/>
    </source>
</evidence>
<reference evidence="8" key="1">
    <citation type="submission" date="2016-12" db="EMBL/GenBank/DDBJ databases">
        <authorList>
            <person name="Rodrigo-Torres L."/>
            <person name="Arahal R.D."/>
            <person name="Lucena T."/>
        </authorList>
    </citation>
    <scope>NUCLEOTIDE SEQUENCE [LARGE SCALE GENOMIC DNA]</scope>
</reference>
<feature type="domain" description="RNA polymerase sigma factor 70 region 4 type 2" evidence="6">
    <location>
        <begin position="127"/>
        <end position="179"/>
    </location>
</feature>
<dbReference type="OrthoDB" id="6852082at2"/>
<evidence type="ECO:0000256" key="3">
    <source>
        <dbReference type="ARBA" id="ARBA00023082"/>
    </source>
</evidence>
<dbReference type="EMBL" id="FRFG01000022">
    <property type="protein sequence ID" value="SHO56207.1"/>
    <property type="molecule type" value="Genomic_DNA"/>
</dbReference>
<dbReference type="SUPFAM" id="SSF88659">
    <property type="entry name" value="Sigma3 and sigma4 domains of RNA polymerase sigma factors"/>
    <property type="match status" value="1"/>
</dbReference>
<evidence type="ECO:0000256" key="2">
    <source>
        <dbReference type="ARBA" id="ARBA00023015"/>
    </source>
</evidence>
<dbReference type="Gene3D" id="1.10.1740.10">
    <property type="match status" value="1"/>
</dbReference>
<dbReference type="InterPro" id="IPR013249">
    <property type="entry name" value="RNA_pol_sigma70_r4_t2"/>
</dbReference>
<dbReference type="RefSeq" id="WP_073581956.1">
    <property type="nucleotide sequence ID" value="NZ_AP024897.1"/>
</dbReference>
<gene>
    <name evidence="7" type="ORF">VQ7734_01976</name>
</gene>
<dbReference type="InterPro" id="IPR014284">
    <property type="entry name" value="RNA_pol_sigma-70_dom"/>
</dbReference>
<dbReference type="GO" id="GO:0016987">
    <property type="term" value="F:sigma factor activity"/>
    <property type="evidence" value="ECO:0007669"/>
    <property type="project" value="UniProtKB-KW"/>
</dbReference>
<keyword evidence="3" id="KW-0731">Sigma factor</keyword>
<dbReference type="InterPro" id="IPR039425">
    <property type="entry name" value="RNA_pol_sigma-70-like"/>
</dbReference>
<dbReference type="Gene3D" id="1.10.10.10">
    <property type="entry name" value="Winged helix-like DNA-binding domain superfamily/Winged helix DNA-binding domain"/>
    <property type="match status" value="1"/>
</dbReference>
<evidence type="ECO:0000256" key="5">
    <source>
        <dbReference type="ARBA" id="ARBA00023163"/>
    </source>
</evidence>
<keyword evidence="2" id="KW-0805">Transcription regulation</keyword>
<dbReference type="Proteomes" id="UP000184600">
    <property type="component" value="Unassembled WGS sequence"/>
</dbReference>
<comment type="similarity">
    <text evidence="1">Belongs to the sigma-70 factor family. ECF subfamily.</text>
</comment>
<dbReference type="InterPro" id="IPR013324">
    <property type="entry name" value="RNA_pol_sigma_r3/r4-like"/>
</dbReference>
<accession>A0A1M7YU61</accession>
<dbReference type="GO" id="GO:0003677">
    <property type="term" value="F:DNA binding"/>
    <property type="evidence" value="ECO:0007669"/>
    <property type="project" value="UniProtKB-KW"/>
</dbReference>
<dbReference type="InterPro" id="IPR036388">
    <property type="entry name" value="WH-like_DNA-bd_sf"/>
</dbReference>
<evidence type="ECO:0000259" key="6">
    <source>
        <dbReference type="Pfam" id="PF08281"/>
    </source>
</evidence>
<dbReference type="PANTHER" id="PTHR43133">
    <property type="entry name" value="RNA POLYMERASE ECF-TYPE SIGMA FACTO"/>
    <property type="match status" value="1"/>
</dbReference>
<dbReference type="SUPFAM" id="SSF88946">
    <property type="entry name" value="Sigma2 domain of RNA polymerase sigma factors"/>
    <property type="match status" value="1"/>
</dbReference>
<evidence type="ECO:0000313" key="8">
    <source>
        <dbReference type="Proteomes" id="UP000184600"/>
    </source>
</evidence>
<dbReference type="CDD" id="cd06171">
    <property type="entry name" value="Sigma70_r4"/>
    <property type="match status" value="1"/>
</dbReference>
<proteinExistence type="inferred from homology"/>
<evidence type="ECO:0000256" key="1">
    <source>
        <dbReference type="ARBA" id="ARBA00010641"/>
    </source>
</evidence>
<keyword evidence="5" id="KW-0804">Transcription</keyword>
<dbReference type="Pfam" id="PF08281">
    <property type="entry name" value="Sigma70_r4_2"/>
    <property type="match status" value="1"/>
</dbReference>
<keyword evidence="4" id="KW-0238">DNA-binding</keyword>
<dbReference type="PANTHER" id="PTHR43133:SF8">
    <property type="entry name" value="RNA POLYMERASE SIGMA FACTOR HI_1459-RELATED"/>
    <property type="match status" value="1"/>
</dbReference>
<evidence type="ECO:0000256" key="4">
    <source>
        <dbReference type="ARBA" id="ARBA00023125"/>
    </source>
</evidence>
<dbReference type="NCBIfam" id="TIGR02937">
    <property type="entry name" value="sigma70-ECF"/>
    <property type="match status" value="1"/>
</dbReference>
<dbReference type="GO" id="GO:0006352">
    <property type="term" value="P:DNA-templated transcription initiation"/>
    <property type="evidence" value="ECO:0007669"/>
    <property type="project" value="InterPro"/>
</dbReference>
<dbReference type="InterPro" id="IPR013325">
    <property type="entry name" value="RNA_pol_sigma_r2"/>
</dbReference>
<dbReference type="STRING" id="1117707.VQ7734_01976"/>
<protein>
    <submittedName>
        <fullName evidence="7">RNA polymerase sigma factor</fullName>
    </submittedName>
</protein>